<feature type="signal peptide" evidence="1">
    <location>
        <begin position="1"/>
        <end position="21"/>
    </location>
</feature>
<evidence type="ECO:0000256" key="1">
    <source>
        <dbReference type="SAM" id="SignalP"/>
    </source>
</evidence>
<gene>
    <name evidence="2" type="ORF">GRI35_07950</name>
</gene>
<protein>
    <submittedName>
        <fullName evidence="2">Uncharacterized protein</fullName>
    </submittedName>
</protein>
<dbReference type="AlphaFoldDB" id="A0A844Z5U7"/>
<keyword evidence="1" id="KW-0732">Signal</keyword>
<comment type="caution">
    <text evidence="2">The sequence shown here is derived from an EMBL/GenBank/DDBJ whole genome shotgun (WGS) entry which is preliminary data.</text>
</comment>
<organism evidence="2 3">
    <name type="scientific">Pontixanthobacter aestiaquae</name>
    <dbReference type="NCBI Taxonomy" id="1509367"/>
    <lineage>
        <taxon>Bacteria</taxon>
        <taxon>Pseudomonadati</taxon>
        <taxon>Pseudomonadota</taxon>
        <taxon>Alphaproteobacteria</taxon>
        <taxon>Sphingomonadales</taxon>
        <taxon>Erythrobacteraceae</taxon>
        <taxon>Pontixanthobacter</taxon>
    </lineage>
</organism>
<dbReference type="Proteomes" id="UP000460290">
    <property type="component" value="Unassembled WGS sequence"/>
</dbReference>
<sequence length="144" mass="16163">MMRLGSSLVLVLGTVSLNACTLESFEIEPCEQNGTVGFRIAPIDGWFSGYLPRPNDIFVRTSDGRSYEEARVWATRLNYNGPDDKDFESRPAQTMVLYGQKFHGWELEQPPKPMSHGLNYSVHISDGGHNGHAKFRFGEPLPDC</sequence>
<dbReference type="OrthoDB" id="10000976at2"/>
<feature type="chain" id="PRO_5033047257" evidence="1">
    <location>
        <begin position="22"/>
        <end position="144"/>
    </location>
</feature>
<dbReference type="EMBL" id="WTYZ01000001">
    <property type="protein sequence ID" value="MXO83295.1"/>
    <property type="molecule type" value="Genomic_DNA"/>
</dbReference>
<keyword evidence="3" id="KW-1185">Reference proteome</keyword>
<accession>A0A844Z5U7</accession>
<dbReference type="RefSeq" id="WP_160613664.1">
    <property type="nucleotide sequence ID" value="NZ_JAUFQM010000001.1"/>
</dbReference>
<proteinExistence type="predicted"/>
<evidence type="ECO:0000313" key="3">
    <source>
        <dbReference type="Proteomes" id="UP000460290"/>
    </source>
</evidence>
<reference evidence="2 3" key="1">
    <citation type="submission" date="2019-12" db="EMBL/GenBank/DDBJ databases">
        <title>Genomic-based taxomic classification of the family Erythrobacteraceae.</title>
        <authorList>
            <person name="Xu L."/>
        </authorList>
    </citation>
    <scope>NUCLEOTIDE SEQUENCE [LARGE SCALE GENOMIC DNA]</scope>
    <source>
        <strain evidence="2 3">KCTC 42006</strain>
    </source>
</reference>
<evidence type="ECO:0000313" key="2">
    <source>
        <dbReference type="EMBL" id="MXO83295.1"/>
    </source>
</evidence>
<name>A0A844Z5U7_9SPHN</name>